<organism evidence="2 3">
    <name type="scientific">Corynebacterium nasicanis</name>
    <dbReference type="NCBI Taxonomy" id="1448267"/>
    <lineage>
        <taxon>Bacteria</taxon>
        <taxon>Bacillati</taxon>
        <taxon>Actinomycetota</taxon>
        <taxon>Actinomycetes</taxon>
        <taxon>Mycobacteriales</taxon>
        <taxon>Corynebacteriaceae</taxon>
        <taxon>Corynebacterium</taxon>
    </lineage>
</organism>
<feature type="domain" description="DUF559" evidence="1">
    <location>
        <begin position="74"/>
        <end position="152"/>
    </location>
</feature>
<protein>
    <submittedName>
        <fullName evidence="2">DUF559 domain-containing protein</fullName>
    </submittedName>
</protein>
<gene>
    <name evidence="2" type="ORF">ACFPUZ_02725</name>
</gene>
<dbReference type="Pfam" id="PF04480">
    <property type="entry name" value="DUF559"/>
    <property type="match status" value="1"/>
</dbReference>
<dbReference type="SUPFAM" id="SSF52980">
    <property type="entry name" value="Restriction endonuclease-like"/>
    <property type="match status" value="1"/>
</dbReference>
<dbReference type="Gene3D" id="3.40.960.10">
    <property type="entry name" value="VSR Endonuclease"/>
    <property type="match status" value="1"/>
</dbReference>
<dbReference type="EMBL" id="JBHSQE010000001">
    <property type="protein sequence ID" value="MFC6145727.1"/>
    <property type="molecule type" value="Genomic_DNA"/>
</dbReference>
<dbReference type="Proteomes" id="UP001596244">
    <property type="component" value="Unassembled WGS sequence"/>
</dbReference>
<evidence type="ECO:0000313" key="2">
    <source>
        <dbReference type="EMBL" id="MFC6145727.1"/>
    </source>
</evidence>
<accession>A0ABW1Q9Q6</accession>
<name>A0ABW1Q9Q6_9CORY</name>
<dbReference type="InterPro" id="IPR007569">
    <property type="entry name" value="DUF559"/>
</dbReference>
<proteinExistence type="predicted"/>
<evidence type="ECO:0000313" key="3">
    <source>
        <dbReference type="Proteomes" id="UP001596244"/>
    </source>
</evidence>
<keyword evidence="3" id="KW-1185">Reference proteome</keyword>
<dbReference type="RefSeq" id="WP_376999629.1">
    <property type="nucleotide sequence ID" value="NZ_JBHSQE010000001.1"/>
</dbReference>
<reference evidence="3" key="1">
    <citation type="journal article" date="2019" name="Int. J. Syst. Evol. Microbiol.">
        <title>The Global Catalogue of Microorganisms (GCM) 10K type strain sequencing project: providing services to taxonomists for standard genome sequencing and annotation.</title>
        <authorList>
            <consortium name="The Broad Institute Genomics Platform"/>
            <consortium name="The Broad Institute Genome Sequencing Center for Infectious Disease"/>
            <person name="Wu L."/>
            <person name="Ma J."/>
        </authorList>
    </citation>
    <scope>NUCLEOTIDE SEQUENCE [LARGE SCALE GENOMIC DNA]</scope>
    <source>
        <strain evidence="3">CCUG 51943</strain>
    </source>
</reference>
<comment type="caution">
    <text evidence="2">The sequence shown here is derived from an EMBL/GenBank/DDBJ whole genome shotgun (WGS) entry which is preliminary data.</text>
</comment>
<dbReference type="InterPro" id="IPR011335">
    <property type="entry name" value="Restrct_endonuc-II-like"/>
</dbReference>
<sequence>MSVLVPRIRGFTSGPLVTVIRAQRRPFDEVGGFRVATALRAACDLPQEKELGEWPKVPGKLRALIEEASIGADSETERRLFRRLRELGYPFEQNKLLGNYFCDEVNEKHRVVVEINGYQYHRSISALIKDYWKANDATSRGYRHLSFSDACIDLHLGRWWTASWR</sequence>
<evidence type="ECO:0000259" key="1">
    <source>
        <dbReference type="Pfam" id="PF04480"/>
    </source>
</evidence>